<gene>
    <name evidence="3" type="ORF">B0T24DRAFT_678009</name>
</gene>
<keyword evidence="4" id="KW-1185">Reference proteome</keyword>
<accession>A0AAE0NBB8</accession>
<evidence type="ECO:0000256" key="1">
    <source>
        <dbReference type="SAM" id="MobiDB-lite"/>
    </source>
</evidence>
<feature type="region of interest" description="Disordered" evidence="1">
    <location>
        <begin position="177"/>
        <end position="196"/>
    </location>
</feature>
<proteinExistence type="predicted"/>
<keyword evidence="2" id="KW-0732">Signal</keyword>
<feature type="signal peptide" evidence="2">
    <location>
        <begin position="1"/>
        <end position="19"/>
    </location>
</feature>
<evidence type="ECO:0000313" key="4">
    <source>
        <dbReference type="Proteomes" id="UP001287356"/>
    </source>
</evidence>
<feature type="chain" id="PRO_5041955640" evidence="2">
    <location>
        <begin position="20"/>
        <end position="196"/>
    </location>
</feature>
<evidence type="ECO:0000313" key="3">
    <source>
        <dbReference type="EMBL" id="KAK3377160.1"/>
    </source>
</evidence>
<dbReference type="AlphaFoldDB" id="A0AAE0NBB8"/>
<name>A0AAE0NBB8_9PEZI</name>
<sequence length="196" mass="21368">MKPPTACILALARGLGLEALGSLSQSHDDNSLIQLIQTAHDMTQKMSNTVLLGSPGHRLPMPIPDVAKPGGLLLALLQHMKTCLEELVKRMDATMDEERAGLATGGSTKQHSLEKLLTNFGSAGDHNMAMEYVADITRCICLRAQRPVEQAKENIKDVISAWDEVILQLSTSRMVCEGDTEDGLDDEEEGTEEEEE</sequence>
<feature type="compositionally biased region" description="Acidic residues" evidence="1">
    <location>
        <begin position="178"/>
        <end position="196"/>
    </location>
</feature>
<evidence type="ECO:0000256" key="2">
    <source>
        <dbReference type="SAM" id="SignalP"/>
    </source>
</evidence>
<organism evidence="3 4">
    <name type="scientific">Lasiosphaeria ovina</name>
    <dbReference type="NCBI Taxonomy" id="92902"/>
    <lineage>
        <taxon>Eukaryota</taxon>
        <taxon>Fungi</taxon>
        <taxon>Dikarya</taxon>
        <taxon>Ascomycota</taxon>
        <taxon>Pezizomycotina</taxon>
        <taxon>Sordariomycetes</taxon>
        <taxon>Sordariomycetidae</taxon>
        <taxon>Sordariales</taxon>
        <taxon>Lasiosphaeriaceae</taxon>
        <taxon>Lasiosphaeria</taxon>
    </lineage>
</organism>
<comment type="caution">
    <text evidence="3">The sequence shown here is derived from an EMBL/GenBank/DDBJ whole genome shotgun (WGS) entry which is preliminary data.</text>
</comment>
<dbReference type="EMBL" id="JAULSN010000003">
    <property type="protein sequence ID" value="KAK3377160.1"/>
    <property type="molecule type" value="Genomic_DNA"/>
</dbReference>
<reference evidence="3" key="2">
    <citation type="submission" date="2023-06" db="EMBL/GenBank/DDBJ databases">
        <authorList>
            <consortium name="Lawrence Berkeley National Laboratory"/>
            <person name="Haridas S."/>
            <person name="Hensen N."/>
            <person name="Bonometti L."/>
            <person name="Westerberg I."/>
            <person name="Brannstrom I.O."/>
            <person name="Guillou S."/>
            <person name="Cros-Aarteil S."/>
            <person name="Calhoun S."/>
            <person name="Kuo A."/>
            <person name="Mondo S."/>
            <person name="Pangilinan J."/>
            <person name="Riley R."/>
            <person name="Labutti K."/>
            <person name="Andreopoulos B."/>
            <person name="Lipzen A."/>
            <person name="Chen C."/>
            <person name="Yanf M."/>
            <person name="Daum C."/>
            <person name="Ng V."/>
            <person name="Clum A."/>
            <person name="Steindorff A."/>
            <person name="Ohm R."/>
            <person name="Martin F."/>
            <person name="Silar P."/>
            <person name="Natvig D."/>
            <person name="Lalanne C."/>
            <person name="Gautier V."/>
            <person name="Ament-Velasquez S.L."/>
            <person name="Kruys A."/>
            <person name="Hutchinson M.I."/>
            <person name="Powell A.J."/>
            <person name="Barry K."/>
            <person name="Miller A.N."/>
            <person name="Grigoriev I.V."/>
            <person name="Debuchy R."/>
            <person name="Gladieux P."/>
            <person name="Thoren M.H."/>
            <person name="Johannesson H."/>
        </authorList>
    </citation>
    <scope>NUCLEOTIDE SEQUENCE</scope>
    <source>
        <strain evidence="3">CBS 958.72</strain>
    </source>
</reference>
<protein>
    <submittedName>
        <fullName evidence="3">Uncharacterized protein</fullName>
    </submittedName>
</protein>
<reference evidence="3" key="1">
    <citation type="journal article" date="2023" name="Mol. Phylogenet. Evol.">
        <title>Genome-scale phylogeny and comparative genomics of the fungal order Sordariales.</title>
        <authorList>
            <person name="Hensen N."/>
            <person name="Bonometti L."/>
            <person name="Westerberg I."/>
            <person name="Brannstrom I.O."/>
            <person name="Guillou S."/>
            <person name="Cros-Aarteil S."/>
            <person name="Calhoun S."/>
            <person name="Haridas S."/>
            <person name="Kuo A."/>
            <person name="Mondo S."/>
            <person name="Pangilinan J."/>
            <person name="Riley R."/>
            <person name="LaButti K."/>
            <person name="Andreopoulos B."/>
            <person name="Lipzen A."/>
            <person name="Chen C."/>
            <person name="Yan M."/>
            <person name="Daum C."/>
            <person name="Ng V."/>
            <person name="Clum A."/>
            <person name="Steindorff A."/>
            <person name="Ohm R.A."/>
            <person name="Martin F."/>
            <person name="Silar P."/>
            <person name="Natvig D.O."/>
            <person name="Lalanne C."/>
            <person name="Gautier V."/>
            <person name="Ament-Velasquez S.L."/>
            <person name="Kruys A."/>
            <person name="Hutchinson M.I."/>
            <person name="Powell A.J."/>
            <person name="Barry K."/>
            <person name="Miller A.N."/>
            <person name="Grigoriev I.V."/>
            <person name="Debuchy R."/>
            <person name="Gladieux P."/>
            <person name="Hiltunen Thoren M."/>
            <person name="Johannesson H."/>
        </authorList>
    </citation>
    <scope>NUCLEOTIDE SEQUENCE</scope>
    <source>
        <strain evidence="3">CBS 958.72</strain>
    </source>
</reference>
<dbReference type="Proteomes" id="UP001287356">
    <property type="component" value="Unassembled WGS sequence"/>
</dbReference>